<proteinExistence type="predicted"/>
<sequence>MASHQPVIERTQHRHLLPAALDRMRAAVVETAARRRRQRRRQLSRQHHLLLPLRRIDARGAGKQSLGVRMQGTAEHLFFAAMLYRFTEVHDQHVVSDVLHHRQVVGDEQIGHAAGLLQVHQQVQHLRLDRYVERGNRFIGHDHFRIQHQRARDRHPLALAAGEHVWITAIVLGPQANLGHHRLRLVGAFFAAEPGIDDQRLFQHLSDFLARIQAGVGILEHHLHQRPYPFQGRVVGVGDIGAVHPQLAAGRRFDHRDLARQSRFTAAGFAHYCQCPARLQGERDAVQGARRGLRLEQALRYAVMLDQVFCFKQNYRIGDCFHIRIHHHAAPLLSIKSAVLASVLRESSDQPLVGWPARSSGKWQRTCSCAAPSNSGRSWRQRSCA</sequence>
<name>G0AHA8_COLFT</name>
<organism evidence="1 2">
    <name type="scientific">Collimonas fungivorans (strain Ter331)</name>
    <dbReference type="NCBI Taxonomy" id="1005048"/>
    <lineage>
        <taxon>Bacteria</taxon>
        <taxon>Pseudomonadati</taxon>
        <taxon>Pseudomonadota</taxon>
        <taxon>Betaproteobacteria</taxon>
        <taxon>Burkholderiales</taxon>
        <taxon>Oxalobacteraceae</taxon>
        <taxon>Collimonas</taxon>
    </lineage>
</organism>
<reference evidence="1 2" key="2">
    <citation type="journal article" date="2006" name="J. Microbiol. Methods">
        <title>Genomic flank-sequencing of plasposon insertion sites for rapid identification of functional genes.</title>
        <authorList>
            <person name="Leveau J.H."/>
            <person name="Gerards S."/>
            <person name="Fritsche K."/>
            <person name="Zondag G."/>
            <person name="van Veen J.A."/>
        </authorList>
    </citation>
    <scope>NUCLEOTIDE SEQUENCE [LARGE SCALE GENOMIC DNA]</scope>
    <source>
        <strain evidence="1 2">Ter331</strain>
    </source>
</reference>
<dbReference type="AntiFam" id="ANF00142">
    <property type="entry name" value="Shadow ORF (opposite yadG)"/>
</dbReference>
<reference evidence="1 2" key="4">
    <citation type="journal article" date="2010" name="Environ. Microbiol.">
        <title>The bacterial genus Collimonas: mycophagy, weathering and other adaptive solutions to life in oligotrophic soil environments.</title>
        <authorList>
            <person name="Leveau J.H."/>
            <person name="Uroz S."/>
            <person name="de Boer W."/>
        </authorList>
    </citation>
    <scope>NUCLEOTIDE SEQUENCE [LARGE SCALE GENOMIC DNA]</scope>
    <source>
        <strain evidence="1 2">Ter331</strain>
    </source>
</reference>
<protein>
    <submittedName>
        <fullName evidence="1">Uncharacterized protein</fullName>
    </submittedName>
</protein>
<reference evidence="1 2" key="3">
    <citation type="journal article" date="2008" name="FEMS Microbiol. Ecol.">
        <title>Identification and characterization of genes underlying chitinolysis in Collimonas fungivorans Ter331.</title>
        <authorList>
            <person name="Fritsche K."/>
            <person name="de Boer W."/>
            <person name="Gerards S."/>
            <person name="van den Berg M."/>
            <person name="van Veen J.A."/>
            <person name="Leveau J.H."/>
        </authorList>
    </citation>
    <scope>NUCLEOTIDE SEQUENCE [LARGE SCALE GENOMIC DNA]</scope>
    <source>
        <strain evidence="1 2">Ter331</strain>
    </source>
</reference>
<dbReference type="AntiFam" id="ANF00095">
    <property type="entry name" value="Shadow ORF (opposite ABC transporters)"/>
</dbReference>
<dbReference type="HOGENOM" id="CLU_717103_0_0_4"/>
<dbReference type="AlphaFoldDB" id="G0AHA8"/>
<dbReference type="eggNOG" id="ENOG5033AAC">
    <property type="taxonomic scope" value="Bacteria"/>
</dbReference>
<reference evidence="1 2" key="5">
    <citation type="journal article" date="2011" name="ISME J.">
        <title>Dual transcriptional profiling of a bacterial/fungal confrontation: Collimonas fungivorans versus Aspergillus niger.</title>
        <authorList>
            <person name="Mela F."/>
            <person name="Fritsche K."/>
            <person name="de Boer W."/>
            <person name="van Veen J.A."/>
            <person name="de Graaff L.H."/>
            <person name="van den Berg M."/>
            <person name="Leveau J.H."/>
        </authorList>
    </citation>
    <scope>NUCLEOTIDE SEQUENCE [LARGE SCALE GENOMIC DNA]</scope>
    <source>
        <strain evidence="1 2">Ter331</strain>
    </source>
</reference>
<dbReference type="EMBL" id="CP002745">
    <property type="protein sequence ID" value="AEK62514.1"/>
    <property type="molecule type" value="Genomic_DNA"/>
</dbReference>
<evidence type="ECO:0000313" key="1">
    <source>
        <dbReference type="EMBL" id="AEK62514.1"/>
    </source>
</evidence>
<reference evidence="2" key="6">
    <citation type="submission" date="2011-05" db="EMBL/GenBank/DDBJ databases">
        <title>Complete sequence of Collimonas fungivorans Ter331.</title>
        <authorList>
            <person name="Leveau J.H."/>
        </authorList>
    </citation>
    <scope>NUCLEOTIDE SEQUENCE [LARGE SCALE GENOMIC DNA]</scope>
    <source>
        <strain evidence="2">Ter331</strain>
    </source>
</reference>
<dbReference type="Proteomes" id="UP000008392">
    <property type="component" value="Chromosome"/>
</dbReference>
<gene>
    <name evidence="1" type="ordered locus">CFU_2687</name>
</gene>
<evidence type="ECO:0000313" key="2">
    <source>
        <dbReference type="Proteomes" id="UP000008392"/>
    </source>
</evidence>
<accession>G0AHA8</accession>
<dbReference type="KEGG" id="cfu:CFU_2687"/>
<reference evidence="1 2" key="1">
    <citation type="journal article" date="2004" name="Environ. Microbiol.">
        <title>Phylogeny-function analysis of (meta)genomic libraries: screening for expression of ribosomal RNA genes by large-insert library fluorescent in situ hybridization (LIL-FISH).</title>
        <authorList>
            <person name="Leveau J.H."/>
            <person name="Gerards S."/>
            <person name="de Boer W."/>
            <person name="van Veen J.A."/>
        </authorList>
    </citation>
    <scope>NUCLEOTIDE SEQUENCE [LARGE SCALE GENOMIC DNA]</scope>
    <source>
        <strain evidence="1 2">Ter331</strain>
    </source>
</reference>
<keyword evidence="2" id="KW-1185">Reference proteome</keyword>